<evidence type="ECO:0000256" key="1">
    <source>
        <dbReference type="ARBA" id="ARBA00000245"/>
    </source>
</evidence>
<dbReference type="PANTHER" id="PTHR33146:SF26">
    <property type="entry name" value="ENDONUCLEASE 4"/>
    <property type="match status" value="1"/>
</dbReference>
<dbReference type="InterPro" id="IPR036047">
    <property type="entry name" value="F-box-like_dom_sf"/>
</dbReference>
<dbReference type="EMBL" id="JAAMPC010001631">
    <property type="protein sequence ID" value="KAG2238211.1"/>
    <property type="molecule type" value="Genomic_DNA"/>
</dbReference>
<evidence type="ECO:0000256" key="3">
    <source>
        <dbReference type="ARBA" id="ARBA00011245"/>
    </source>
</evidence>
<dbReference type="Gene3D" id="1.10.575.10">
    <property type="entry name" value="P1 Nuclease"/>
    <property type="match status" value="1"/>
</dbReference>
<comment type="caution">
    <text evidence="12">The sequence shown here is derived from an EMBL/GenBank/DDBJ whole genome shotgun (WGS) entry which is preliminary data.</text>
</comment>
<dbReference type="CDD" id="cd22157">
    <property type="entry name" value="F-box_AtFBW1-like"/>
    <property type="match status" value="1"/>
</dbReference>
<dbReference type="GO" id="GO:0004521">
    <property type="term" value="F:RNA endonuclease activity"/>
    <property type="evidence" value="ECO:0007669"/>
    <property type="project" value="UniProtKB-ARBA"/>
</dbReference>
<feature type="domain" description="F-box" evidence="11">
    <location>
        <begin position="236"/>
        <end position="281"/>
    </location>
</feature>
<proteinExistence type="inferred from homology"/>
<dbReference type="GO" id="GO:0003676">
    <property type="term" value="F:nucleic acid binding"/>
    <property type="evidence" value="ECO:0007669"/>
    <property type="project" value="InterPro"/>
</dbReference>
<dbReference type="Gene3D" id="1.20.1280.50">
    <property type="match status" value="1"/>
</dbReference>
<comment type="similarity">
    <text evidence="2">Belongs to the nuclease type I family.</text>
</comment>
<evidence type="ECO:0000256" key="7">
    <source>
        <dbReference type="ARBA" id="ARBA00022759"/>
    </source>
</evidence>
<dbReference type="SUPFAM" id="SSF81383">
    <property type="entry name" value="F-box domain"/>
    <property type="match status" value="1"/>
</dbReference>
<evidence type="ECO:0000313" key="13">
    <source>
        <dbReference type="Proteomes" id="UP000886595"/>
    </source>
</evidence>
<dbReference type="GO" id="GO:0006308">
    <property type="term" value="P:DNA catabolic process"/>
    <property type="evidence" value="ECO:0007669"/>
    <property type="project" value="InterPro"/>
</dbReference>
<keyword evidence="7" id="KW-0255">Endonuclease</keyword>
<evidence type="ECO:0000256" key="2">
    <source>
        <dbReference type="ARBA" id="ARBA00009547"/>
    </source>
</evidence>
<dbReference type="AlphaFoldDB" id="A0A8X7NS46"/>
<keyword evidence="9" id="KW-1015">Disulfide bond</keyword>
<dbReference type="GO" id="GO:0000014">
    <property type="term" value="F:single-stranded DNA endodeoxyribonuclease activity"/>
    <property type="evidence" value="ECO:0007669"/>
    <property type="project" value="UniProtKB-ARBA"/>
</dbReference>
<organism evidence="12 13">
    <name type="scientific">Brassica carinata</name>
    <name type="common">Ethiopian mustard</name>
    <name type="synonym">Abyssinian cabbage</name>
    <dbReference type="NCBI Taxonomy" id="52824"/>
    <lineage>
        <taxon>Eukaryota</taxon>
        <taxon>Viridiplantae</taxon>
        <taxon>Streptophyta</taxon>
        <taxon>Embryophyta</taxon>
        <taxon>Tracheophyta</taxon>
        <taxon>Spermatophyta</taxon>
        <taxon>Magnoliopsida</taxon>
        <taxon>eudicotyledons</taxon>
        <taxon>Gunneridae</taxon>
        <taxon>Pentapetalae</taxon>
        <taxon>rosids</taxon>
        <taxon>malvids</taxon>
        <taxon>Brassicales</taxon>
        <taxon>Brassicaceae</taxon>
        <taxon>Brassiceae</taxon>
        <taxon>Brassica</taxon>
    </lineage>
</organism>
<protein>
    <recommendedName>
        <fullName evidence="4">Aspergillus nuclease S1</fullName>
        <ecNumber evidence="4">3.1.30.1</ecNumber>
    </recommendedName>
</protein>
<evidence type="ECO:0000256" key="6">
    <source>
        <dbReference type="ARBA" id="ARBA00022723"/>
    </source>
</evidence>
<keyword evidence="10" id="KW-0325">Glycoprotein</keyword>
<keyword evidence="6" id="KW-0479">Metal-binding</keyword>
<dbReference type="EC" id="3.1.30.1" evidence="4"/>
<dbReference type="PROSITE" id="PS50181">
    <property type="entry name" value="FBOX"/>
    <property type="match status" value="1"/>
</dbReference>
<evidence type="ECO:0000256" key="10">
    <source>
        <dbReference type="ARBA" id="ARBA00023180"/>
    </source>
</evidence>
<keyword evidence="5" id="KW-0540">Nuclease</keyword>
<comment type="catalytic activity">
    <reaction evidence="1">
        <text>Endonucleolytic cleavage to 5'-phosphomononucleotide and 5'-phosphooligonucleotide end-products.</text>
        <dbReference type="EC" id="3.1.30.1"/>
    </reaction>
</comment>
<evidence type="ECO:0000259" key="11">
    <source>
        <dbReference type="PROSITE" id="PS50181"/>
    </source>
</evidence>
<name>A0A8X7NS46_BRACI</name>
<dbReference type="GO" id="GO:0046872">
    <property type="term" value="F:metal ion binding"/>
    <property type="evidence" value="ECO:0007669"/>
    <property type="project" value="UniProtKB-KW"/>
</dbReference>
<dbReference type="SMART" id="SM00256">
    <property type="entry name" value="FBOX"/>
    <property type="match status" value="1"/>
</dbReference>
<sequence length="298" mass="34066">MGGNIKTWKKMCSIDLNKTLNWFGECTLLAIAFSEKNKLLLRGRGFYQPLFLANSQSTNGWSNDVSSWESCQFNQTACPDQYASESIGLACKYAYRNATPGTTLEMNISSRLPIVEKRLAQGGIRLAAILNRIFLQIQSWPEHEAKKSFMEKHTYASESIGLACKYAYRNATPGTTLEMNIFSRLPIVEEACTRWDSLPQYLTVSFCKYKAGRSMKLRKVEQDAQTQTRYNVEKYNSSVNTLPQDVVELILERLPIKSLLRFRSVSKTWKLTIQTRRFQERQLIHHSQSSGPDILSCT</sequence>
<comment type="subunit">
    <text evidence="3">Monomer.</text>
</comment>
<keyword evidence="13" id="KW-1185">Reference proteome</keyword>
<dbReference type="OrthoDB" id="1059425at2759"/>
<reference evidence="12 13" key="1">
    <citation type="submission" date="2020-02" db="EMBL/GenBank/DDBJ databases">
        <authorList>
            <person name="Ma Q."/>
            <person name="Huang Y."/>
            <person name="Song X."/>
            <person name="Pei D."/>
        </authorList>
    </citation>
    <scope>NUCLEOTIDE SEQUENCE [LARGE SCALE GENOMIC DNA]</scope>
    <source>
        <strain evidence="12">Sxm20200214</strain>
        <tissue evidence="12">Leaf</tissue>
    </source>
</reference>
<evidence type="ECO:0000256" key="4">
    <source>
        <dbReference type="ARBA" id="ARBA00012562"/>
    </source>
</evidence>
<gene>
    <name evidence="12" type="ORF">Bca52824_092522</name>
</gene>
<evidence type="ECO:0000256" key="8">
    <source>
        <dbReference type="ARBA" id="ARBA00022801"/>
    </source>
</evidence>
<dbReference type="InterPro" id="IPR003154">
    <property type="entry name" value="S1/P1nuclease"/>
</dbReference>
<dbReference type="Proteomes" id="UP000886595">
    <property type="component" value="Unassembled WGS sequence"/>
</dbReference>
<evidence type="ECO:0000256" key="5">
    <source>
        <dbReference type="ARBA" id="ARBA00022722"/>
    </source>
</evidence>
<dbReference type="SUPFAM" id="SSF48537">
    <property type="entry name" value="Phospholipase C/P1 nuclease"/>
    <property type="match status" value="1"/>
</dbReference>
<dbReference type="InterPro" id="IPR001810">
    <property type="entry name" value="F-box_dom"/>
</dbReference>
<dbReference type="Pfam" id="PF00646">
    <property type="entry name" value="F-box"/>
    <property type="match status" value="1"/>
</dbReference>
<dbReference type="Pfam" id="PF02265">
    <property type="entry name" value="S1-P1_nuclease"/>
    <property type="match status" value="1"/>
</dbReference>
<keyword evidence="8" id="KW-0378">Hydrolase</keyword>
<evidence type="ECO:0000313" key="12">
    <source>
        <dbReference type="EMBL" id="KAG2238211.1"/>
    </source>
</evidence>
<accession>A0A8X7NS46</accession>
<dbReference type="PANTHER" id="PTHR33146">
    <property type="entry name" value="ENDONUCLEASE 4"/>
    <property type="match status" value="1"/>
</dbReference>
<evidence type="ECO:0000256" key="9">
    <source>
        <dbReference type="ARBA" id="ARBA00023157"/>
    </source>
</evidence>
<dbReference type="InterPro" id="IPR008947">
    <property type="entry name" value="PLipase_C/P1_nuclease_dom_sf"/>
</dbReference>